<proteinExistence type="predicted"/>
<dbReference type="RefSeq" id="WP_072976496.1">
    <property type="nucleotide sequence ID" value="NZ_FQTY01000012.1"/>
</dbReference>
<evidence type="ECO:0000313" key="3">
    <source>
        <dbReference type="Proteomes" id="UP000184114"/>
    </source>
</evidence>
<accession>A0A1M4XRB2</accession>
<dbReference type="Gene3D" id="1.10.10.2840">
    <property type="entry name" value="PucR C-terminal helix-turn-helix domain"/>
    <property type="match status" value="1"/>
</dbReference>
<name>A0A1M4XRB2_9FIRM</name>
<sequence>MKISFQQLCNHFSSKIINLYFNKNINQEFKDIKFITKNQNLFSEEILYVGKTSILIESTRTLENINLLLINDNNFAISDFFINDLNIIEMSINEDIFEIFNQARDLFSKELDVLNSSAALLNSIIKGNGIDNIVKAAAEILDNPIIIIDASYKILAYSDASKITDPYWKENIKRSYCSYDFIVAVKKMKSIQQGLKTHHPFEIVCNGSPIKKMLYKIEIDNKHVGNVIVLECNKPFTQRDEELIVLISKVIAKEMKKENIYRNANDLVYENLLLDLLDKKIKDQNTVKERIQDAGIRLDKKFVIIVFDISKYNSKGKYSGYLSDSIQSLFTVKGSVYYNDYIVMLYNIDYEFSIEDLFNKNIEDFLNKNHILIGVSNEFYNIMECHKYFEQGVKAIKFNHILNLNNRISFYNKIQLYDLISLTSSKINFKEYFHPIVLKLKEYDKSNNSNLFDTLFVYLKNNQNIQKSAKELFIHRNTVRYKINKIIELTKINLLDHEETFHILLSYKLMNYIEKSKDIQ</sequence>
<dbReference type="Proteomes" id="UP000184114">
    <property type="component" value="Unassembled WGS sequence"/>
</dbReference>
<keyword evidence="3" id="KW-1185">Reference proteome</keyword>
<dbReference type="Pfam" id="PF13556">
    <property type="entry name" value="HTH_30"/>
    <property type="match status" value="1"/>
</dbReference>
<dbReference type="InterPro" id="IPR029016">
    <property type="entry name" value="GAF-like_dom_sf"/>
</dbReference>
<reference evidence="3" key="1">
    <citation type="submission" date="2016-11" db="EMBL/GenBank/DDBJ databases">
        <authorList>
            <person name="Varghese N."/>
            <person name="Submissions S."/>
        </authorList>
    </citation>
    <scope>NUCLEOTIDE SEQUENCE [LARGE SCALE GENOMIC DNA]</scope>
    <source>
        <strain evidence="3">DSM 18095</strain>
    </source>
</reference>
<feature type="domain" description="PucR C-terminal helix-turn-helix" evidence="1">
    <location>
        <begin position="451"/>
        <end position="508"/>
    </location>
</feature>
<dbReference type="EMBL" id="FQTY01000012">
    <property type="protein sequence ID" value="SHE95813.1"/>
    <property type="molecule type" value="Genomic_DNA"/>
</dbReference>
<gene>
    <name evidence="2" type="ORF">SAMN02745784_02353</name>
</gene>
<dbReference type="GeneID" id="90994134"/>
<protein>
    <submittedName>
        <fullName evidence="2">PucR C-terminal helix-turn-helix domain-containing protein</fullName>
    </submittedName>
</protein>
<evidence type="ECO:0000313" key="2">
    <source>
        <dbReference type="EMBL" id="SHE95813.1"/>
    </source>
</evidence>
<dbReference type="PANTHER" id="PTHR33744:SF1">
    <property type="entry name" value="DNA-BINDING TRANSCRIPTIONAL ACTIVATOR ADER"/>
    <property type="match status" value="1"/>
</dbReference>
<dbReference type="STRING" id="1123404.SAMN02745784_02353"/>
<organism evidence="2 3">
    <name type="scientific">Tissierella praeacuta DSM 18095</name>
    <dbReference type="NCBI Taxonomy" id="1123404"/>
    <lineage>
        <taxon>Bacteria</taxon>
        <taxon>Bacillati</taxon>
        <taxon>Bacillota</taxon>
        <taxon>Tissierellia</taxon>
        <taxon>Tissierellales</taxon>
        <taxon>Tissierellaceae</taxon>
        <taxon>Tissierella</taxon>
    </lineage>
</organism>
<dbReference type="Gene3D" id="3.30.450.40">
    <property type="match status" value="1"/>
</dbReference>
<dbReference type="PANTHER" id="PTHR33744">
    <property type="entry name" value="CARBOHYDRATE DIACID REGULATOR"/>
    <property type="match status" value="1"/>
</dbReference>
<dbReference type="InterPro" id="IPR025736">
    <property type="entry name" value="PucR_C-HTH_dom"/>
</dbReference>
<dbReference type="InterPro" id="IPR042070">
    <property type="entry name" value="PucR_C-HTH_sf"/>
</dbReference>
<evidence type="ECO:0000259" key="1">
    <source>
        <dbReference type="Pfam" id="PF13556"/>
    </source>
</evidence>
<dbReference type="AlphaFoldDB" id="A0A1M4XRB2"/>
<dbReference type="InterPro" id="IPR051448">
    <property type="entry name" value="CdaR-like_regulators"/>
</dbReference>